<dbReference type="STRING" id="396014.BF93_16035"/>
<keyword evidence="3" id="KW-0812">Transmembrane</keyword>
<evidence type="ECO:0000313" key="5">
    <source>
        <dbReference type="EMBL" id="EWS81672.1"/>
    </source>
</evidence>
<dbReference type="InterPro" id="IPR036761">
    <property type="entry name" value="TTHA0802/YceI-like_sf"/>
</dbReference>
<organism evidence="5 6">
    <name type="scientific">Brachybacterium phenoliresistens</name>
    <dbReference type="NCBI Taxonomy" id="396014"/>
    <lineage>
        <taxon>Bacteria</taxon>
        <taxon>Bacillati</taxon>
        <taxon>Actinomycetota</taxon>
        <taxon>Actinomycetes</taxon>
        <taxon>Micrococcales</taxon>
        <taxon>Dermabacteraceae</taxon>
        <taxon>Brachybacterium</taxon>
    </lineage>
</organism>
<accession>Z9JV75</accession>
<dbReference type="EMBL" id="JDYK01000006">
    <property type="protein sequence ID" value="EWS81672.1"/>
    <property type="molecule type" value="Genomic_DNA"/>
</dbReference>
<dbReference type="SMART" id="SM00867">
    <property type="entry name" value="YceI"/>
    <property type="match status" value="1"/>
</dbReference>
<feature type="region of interest" description="Disordered" evidence="2">
    <location>
        <begin position="1"/>
        <end position="23"/>
    </location>
</feature>
<dbReference type="PANTHER" id="PTHR34406:SF1">
    <property type="entry name" value="PROTEIN YCEI"/>
    <property type="match status" value="1"/>
</dbReference>
<proteinExistence type="inferred from homology"/>
<dbReference type="Proteomes" id="UP000023067">
    <property type="component" value="Unassembled WGS sequence"/>
</dbReference>
<evidence type="ECO:0000256" key="3">
    <source>
        <dbReference type="SAM" id="Phobius"/>
    </source>
</evidence>
<dbReference type="PANTHER" id="PTHR34406">
    <property type="entry name" value="PROTEIN YCEI"/>
    <property type="match status" value="1"/>
</dbReference>
<reference evidence="5 6" key="1">
    <citation type="submission" date="2014-02" db="EMBL/GenBank/DDBJ databases">
        <title>Genome sequence of Brachybacterium phenoliresistens strain W13A50.</title>
        <authorList>
            <person name="Wang X."/>
        </authorList>
    </citation>
    <scope>NUCLEOTIDE SEQUENCE [LARGE SCALE GENOMIC DNA]</scope>
    <source>
        <strain evidence="5 6">W13A50</strain>
    </source>
</reference>
<sequence>MSSHGDHRPPPSSDPSGPVRRRRLSSRALTGIVAAAAVLVLGLGGFLIGSRIYADQRNAAAPEAFTATAEASAASDGGGGGSTGAPAAGEVEGTWTVAEGSQAGYRVAEVLNGQDVTVVGRTSFVTGSAEITGTSLSETRIVVDLASVETDAAQRDEYFRTRAIDTAAHPEAVFTLTAPVDVAALAETGTATVTVPGTLEINGQTQDVRIALTLARSQDGALTVVGAADATWSDYGVEAPDLGFVSVEDAGQIEFSLVLAAA</sequence>
<dbReference type="Gene3D" id="2.40.128.110">
    <property type="entry name" value="Lipid/polyisoprenoid-binding, YceI-like"/>
    <property type="match status" value="1"/>
</dbReference>
<evidence type="ECO:0000256" key="2">
    <source>
        <dbReference type="SAM" id="MobiDB-lite"/>
    </source>
</evidence>
<protein>
    <recommendedName>
        <fullName evidence="4">Lipid/polyisoprenoid-binding YceI-like domain-containing protein</fullName>
    </recommendedName>
</protein>
<dbReference type="eggNOG" id="COG2353">
    <property type="taxonomic scope" value="Bacteria"/>
</dbReference>
<comment type="caution">
    <text evidence="5">The sequence shown here is derived from an EMBL/GenBank/DDBJ whole genome shotgun (WGS) entry which is preliminary data.</text>
</comment>
<dbReference type="HOGENOM" id="CLU_099007_0_0_11"/>
<name>Z9JV75_9MICO</name>
<evidence type="ECO:0000256" key="1">
    <source>
        <dbReference type="ARBA" id="ARBA00008812"/>
    </source>
</evidence>
<dbReference type="InterPro" id="IPR007372">
    <property type="entry name" value="Lipid/polyisoprenoid-bd_YceI"/>
</dbReference>
<comment type="similarity">
    <text evidence="1">Belongs to the UPF0312 family.</text>
</comment>
<dbReference type="PATRIC" id="fig|396014.3.peg.1552"/>
<dbReference type="SUPFAM" id="SSF101874">
    <property type="entry name" value="YceI-like"/>
    <property type="match status" value="1"/>
</dbReference>
<keyword evidence="3" id="KW-1133">Transmembrane helix</keyword>
<feature type="domain" description="Lipid/polyisoprenoid-binding YceI-like" evidence="4">
    <location>
        <begin position="94"/>
        <end position="260"/>
    </location>
</feature>
<gene>
    <name evidence="5" type="ORF">BF93_16035</name>
</gene>
<evidence type="ECO:0000259" key="4">
    <source>
        <dbReference type="SMART" id="SM00867"/>
    </source>
</evidence>
<keyword evidence="6" id="KW-1185">Reference proteome</keyword>
<dbReference type="RefSeq" id="WP_051486677.1">
    <property type="nucleotide sequence ID" value="NZ_KK069991.1"/>
</dbReference>
<dbReference type="Pfam" id="PF04264">
    <property type="entry name" value="YceI"/>
    <property type="match status" value="1"/>
</dbReference>
<dbReference type="AlphaFoldDB" id="Z9JV75"/>
<feature type="transmembrane region" description="Helical" evidence="3">
    <location>
        <begin position="28"/>
        <end position="48"/>
    </location>
</feature>
<evidence type="ECO:0000313" key="6">
    <source>
        <dbReference type="Proteomes" id="UP000023067"/>
    </source>
</evidence>
<dbReference type="OrthoDB" id="117810at2"/>
<keyword evidence="3" id="KW-0472">Membrane</keyword>